<name>A0A7J6PN81_PEROL</name>
<dbReference type="AlphaFoldDB" id="A0A7J6PN81"/>
<feature type="chain" id="PRO_5029568782" evidence="1">
    <location>
        <begin position="22"/>
        <end position="361"/>
    </location>
</feature>
<evidence type="ECO:0000256" key="1">
    <source>
        <dbReference type="SAM" id="SignalP"/>
    </source>
</evidence>
<protein>
    <submittedName>
        <fullName evidence="2">Uncharacterized protein</fullName>
    </submittedName>
</protein>
<organism evidence="2 3">
    <name type="scientific">Perkinsus olseni</name>
    <name type="common">Perkinsus atlanticus</name>
    <dbReference type="NCBI Taxonomy" id="32597"/>
    <lineage>
        <taxon>Eukaryota</taxon>
        <taxon>Sar</taxon>
        <taxon>Alveolata</taxon>
        <taxon>Perkinsozoa</taxon>
        <taxon>Perkinsea</taxon>
        <taxon>Perkinsida</taxon>
        <taxon>Perkinsidae</taxon>
        <taxon>Perkinsus</taxon>
    </lineage>
</organism>
<dbReference type="EMBL" id="JABANP010000002">
    <property type="protein sequence ID" value="KAF4697609.1"/>
    <property type="molecule type" value="Genomic_DNA"/>
</dbReference>
<dbReference type="OrthoDB" id="455612at2759"/>
<accession>A0A7J6PN81</accession>
<reference evidence="2 3" key="1">
    <citation type="submission" date="2020-04" db="EMBL/GenBank/DDBJ databases">
        <title>Perkinsus olseni comparative genomics.</title>
        <authorList>
            <person name="Bogema D.R."/>
        </authorList>
    </citation>
    <scope>NUCLEOTIDE SEQUENCE [LARGE SCALE GENOMIC DNA]</scope>
    <source>
        <strain evidence="2">00978-12</strain>
    </source>
</reference>
<dbReference type="Proteomes" id="UP000541610">
    <property type="component" value="Unassembled WGS sequence"/>
</dbReference>
<sequence length="361" mass="40711">MVVPFLLAFLSLTFHPQEVVGSILHRRTSQYEPVLCDKDRGKADEPSNEELCLVKSPEHDREILITSGLAGRHISGTVMGLKIDKRGRQGKNSKDFTLASPNKNFTYRGVEYKGGHSQGDHTEKKVFLSGIRANGHSVTLAPIKPISPTDERILEGRSFTSLDGKVRLTRGLDEDGEFNWRICYEQMKGDYCKPSSVKNNDYIIRSQLDNFKGTFYDLNPGHDDHIIMLANFLDKTVLLVRENPPRERNAGRKTPFLASASCNGLPTPHHYEALRRMAIEGLWDGQQGREPMHDLMGDIFEYCRKPALTLDCYQEEILIDKWPLNDFAFVDCGVIYQVSTKNGGITSYRTCAVEDGVPENT</sequence>
<keyword evidence="1" id="KW-0732">Signal</keyword>
<evidence type="ECO:0000313" key="3">
    <source>
        <dbReference type="Proteomes" id="UP000541610"/>
    </source>
</evidence>
<proteinExistence type="predicted"/>
<comment type="caution">
    <text evidence="2">The sequence shown here is derived from an EMBL/GenBank/DDBJ whole genome shotgun (WGS) entry which is preliminary data.</text>
</comment>
<feature type="signal peptide" evidence="1">
    <location>
        <begin position="1"/>
        <end position="21"/>
    </location>
</feature>
<evidence type="ECO:0000313" key="2">
    <source>
        <dbReference type="EMBL" id="KAF4697609.1"/>
    </source>
</evidence>
<gene>
    <name evidence="2" type="ORF">FOZ60_004504</name>
</gene>